<comment type="caution">
    <text evidence="22">The sequence shown here is derived from an EMBL/GenBank/DDBJ whole genome shotgun (WGS) entry which is preliminary data.</text>
</comment>
<evidence type="ECO:0000256" key="20">
    <source>
        <dbReference type="SAM" id="MobiDB-lite"/>
    </source>
</evidence>
<dbReference type="InterPro" id="IPR001126">
    <property type="entry name" value="UmuC"/>
</dbReference>
<dbReference type="GO" id="GO:0008270">
    <property type="term" value="F:zinc ion binding"/>
    <property type="evidence" value="ECO:0007669"/>
    <property type="project" value="UniProtKB-KW"/>
</dbReference>
<dbReference type="Gene3D" id="3.30.70.270">
    <property type="match status" value="1"/>
</dbReference>
<dbReference type="HAMAP" id="MF_01113">
    <property type="entry name" value="DNApol_IV"/>
    <property type="match status" value="1"/>
</dbReference>
<proteinExistence type="inferred from homology"/>
<evidence type="ECO:0000256" key="16">
    <source>
        <dbReference type="ARBA" id="ARBA00023125"/>
    </source>
</evidence>
<comment type="subcellular location">
    <subcellularLocation>
        <location evidence="2">Nucleus</location>
    </subcellularLocation>
</comment>
<evidence type="ECO:0000256" key="2">
    <source>
        <dbReference type="ARBA" id="ARBA00004123"/>
    </source>
</evidence>
<reference evidence="22" key="1">
    <citation type="submission" date="2023-11" db="EMBL/GenBank/DDBJ databases">
        <title>Genome assemblies of two species of porcelain crab, Petrolisthes cinctipes and Petrolisthes manimaculis (Anomura: Porcellanidae).</title>
        <authorList>
            <person name="Angst P."/>
        </authorList>
    </citation>
    <scope>NUCLEOTIDE SEQUENCE</scope>
    <source>
        <strain evidence="22">PB745_02</strain>
        <tissue evidence="22">Gill</tissue>
    </source>
</reference>
<evidence type="ECO:0000256" key="12">
    <source>
        <dbReference type="ARBA" id="ARBA00022771"/>
    </source>
</evidence>
<keyword evidence="16" id="KW-0238">DNA-binding</keyword>
<feature type="region of interest" description="Disordered" evidence="20">
    <location>
        <begin position="636"/>
        <end position="666"/>
    </location>
</feature>
<feature type="compositionally biased region" description="Basic residues" evidence="20">
    <location>
        <begin position="744"/>
        <end position="760"/>
    </location>
</feature>
<evidence type="ECO:0000256" key="10">
    <source>
        <dbReference type="ARBA" id="ARBA00022723"/>
    </source>
</evidence>
<keyword evidence="11" id="KW-0227">DNA damage</keyword>
<dbReference type="SUPFAM" id="SSF100879">
    <property type="entry name" value="Lesion bypass DNA polymerase (Y-family), little finger domain"/>
    <property type="match status" value="1"/>
</dbReference>
<feature type="compositionally biased region" description="Low complexity" evidence="20">
    <location>
        <begin position="653"/>
        <end position="666"/>
    </location>
</feature>
<accession>A0AAE1QAD3</accession>
<dbReference type="GO" id="GO:0003887">
    <property type="term" value="F:DNA-directed DNA polymerase activity"/>
    <property type="evidence" value="ECO:0007669"/>
    <property type="project" value="UniProtKB-KW"/>
</dbReference>
<dbReference type="Proteomes" id="UP001292094">
    <property type="component" value="Unassembled WGS sequence"/>
</dbReference>
<keyword evidence="9" id="KW-0235">DNA replication</keyword>
<keyword evidence="7" id="KW-0808">Transferase</keyword>
<dbReference type="PROSITE" id="PS50173">
    <property type="entry name" value="UMUC"/>
    <property type="match status" value="1"/>
</dbReference>
<keyword evidence="14" id="KW-0460">Magnesium</keyword>
<keyword evidence="18" id="KW-0539">Nucleus</keyword>
<dbReference type="InterPro" id="IPR022880">
    <property type="entry name" value="DNApol_IV"/>
</dbReference>
<feature type="compositionally biased region" description="Polar residues" evidence="20">
    <location>
        <begin position="636"/>
        <end position="652"/>
    </location>
</feature>
<dbReference type="SUPFAM" id="SSF56672">
    <property type="entry name" value="DNA/RNA polymerases"/>
    <property type="match status" value="1"/>
</dbReference>
<dbReference type="GO" id="GO:0005634">
    <property type="term" value="C:nucleus"/>
    <property type="evidence" value="ECO:0007669"/>
    <property type="project" value="UniProtKB-SubCell"/>
</dbReference>
<gene>
    <name evidence="22" type="ORF">Pmani_006735</name>
</gene>
<evidence type="ECO:0000256" key="7">
    <source>
        <dbReference type="ARBA" id="ARBA00022679"/>
    </source>
</evidence>
<dbReference type="FunFam" id="1.10.150.810:FF:000003">
    <property type="entry name" value="DNA polymerase kappa subunit"/>
    <property type="match status" value="1"/>
</dbReference>
<evidence type="ECO:0000256" key="11">
    <source>
        <dbReference type="ARBA" id="ARBA00022763"/>
    </source>
</evidence>
<sequence>MAGSSKKSKDHKSGEEGLYAGTSLGPQNLALNTNKAGMEGLDTEKINEIIKNASEGSRFYQHKQKRQQELDIKLDQMKEAAKSFTDKQIKEATKQMDQLVCELEPGRDLSHTIVHIDMDMFYAAVEMRDDPTLRDKPMAVGGTGMLSTSNYAARRFGVRAAMPGFIGKKLCPDLIIVPLHFDKYKKVSKQVQEVMAEYDPNFCAMSLDEAYLDITQYLLNHYQSHDEDLDMGSVAQTVVAEMREKIQTKTQLTASAGIAPNTRLAKVCSDLNKPNGQYYLPPDLESIKKFVSALSIRKVSGIGNVSEQHLHALGITQCSHLMEKRGLLRLLFSDTSYHSFMNIALGLGHSSLSSWNDRNRKSISNETTFKGTSERGTLIKITESLCQELADEMDQKDIIGKVLTLKLKTINFEIRSRAQTLSAPTSGFEVLFSTARRILLHEMNTNEGPLSLRLLGVRMSSLMNSAEAGSSRQATLTQMFSKITQEKTIIHTSEQVDDILQVDIGNGADVKCLSKIEEIGLHAKTPLESEKLQLPSEFLGHNKTRVKVESGTTSVKSFLLKNKESFDTRKMEEYECSVCSAQIRVRNMEEFNRHLDFCLENHASCDSTVKLSNCEDSNLNLLFCLNKSNANCRSKGFTSESRTDQTQMKNTRSQQSAVDQDSVNVDDNNGTVSESLYICPVCHKEQSSDVGSLTKHVDDCLSKSAISEMLKDKDELQGESSKGTLSIPQKPVKATSKNTSHLFPHGKRKGTGSGKSSKKVKGFCNTLDRYFS</sequence>
<keyword evidence="6" id="KW-0515">Mutator protein</keyword>
<comment type="similarity">
    <text evidence="3">Belongs to the DNA polymerase type-Y family.</text>
</comment>
<dbReference type="Gene3D" id="1.10.150.810">
    <property type="match status" value="1"/>
</dbReference>
<dbReference type="FunFam" id="3.30.1490.100:FF:000004">
    <property type="entry name" value="DNA polymerase IV"/>
    <property type="match status" value="1"/>
</dbReference>
<dbReference type="InterPro" id="IPR043128">
    <property type="entry name" value="Rev_trsase/Diguanyl_cyclase"/>
</dbReference>
<keyword evidence="17" id="KW-0234">DNA repair</keyword>
<dbReference type="Gene3D" id="3.30.160.60">
    <property type="entry name" value="Classic Zinc Finger"/>
    <property type="match status" value="2"/>
</dbReference>
<evidence type="ECO:0000256" key="18">
    <source>
        <dbReference type="ARBA" id="ARBA00023242"/>
    </source>
</evidence>
<dbReference type="CDD" id="cd03586">
    <property type="entry name" value="PolY_Pol_IV_kappa"/>
    <property type="match status" value="1"/>
</dbReference>
<dbReference type="EMBL" id="JAWZYT010000515">
    <property type="protein sequence ID" value="KAK4322510.1"/>
    <property type="molecule type" value="Genomic_DNA"/>
</dbReference>
<dbReference type="Gene3D" id="3.40.1170.60">
    <property type="match status" value="1"/>
</dbReference>
<evidence type="ECO:0000256" key="17">
    <source>
        <dbReference type="ARBA" id="ARBA00023204"/>
    </source>
</evidence>
<dbReference type="NCBIfam" id="NF002677">
    <property type="entry name" value="PRK02406.1"/>
    <property type="match status" value="1"/>
</dbReference>
<dbReference type="InterPro" id="IPR017961">
    <property type="entry name" value="DNA_pol_Y-fam_little_finger"/>
</dbReference>
<keyword evidence="12" id="KW-0863">Zinc-finger</keyword>
<comment type="cofactor">
    <cofactor evidence="1">
        <name>Mg(2+)</name>
        <dbReference type="ChEBI" id="CHEBI:18420"/>
    </cofactor>
</comment>
<evidence type="ECO:0000256" key="19">
    <source>
        <dbReference type="ARBA" id="ARBA00049244"/>
    </source>
</evidence>
<evidence type="ECO:0000256" key="4">
    <source>
        <dbReference type="ARBA" id="ARBA00012417"/>
    </source>
</evidence>
<feature type="domain" description="UmuC" evidence="21">
    <location>
        <begin position="113"/>
        <end position="303"/>
    </location>
</feature>
<dbReference type="GO" id="GO:0042276">
    <property type="term" value="P:error-prone translesion synthesis"/>
    <property type="evidence" value="ECO:0007669"/>
    <property type="project" value="TreeGrafter"/>
</dbReference>
<evidence type="ECO:0000256" key="6">
    <source>
        <dbReference type="ARBA" id="ARBA00022457"/>
    </source>
</evidence>
<dbReference type="FunFam" id="3.40.1170.60:FF:000002">
    <property type="entry name" value="Polymerase (DNA directed) kappa"/>
    <property type="match status" value="1"/>
</dbReference>
<evidence type="ECO:0000313" key="23">
    <source>
        <dbReference type="Proteomes" id="UP001292094"/>
    </source>
</evidence>
<evidence type="ECO:0000256" key="9">
    <source>
        <dbReference type="ARBA" id="ARBA00022705"/>
    </source>
</evidence>
<keyword evidence="23" id="KW-1185">Reference proteome</keyword>
<evidence type="ECO:0000313" key="22">
    <source>
        <dbReference type="EMBL" id="KAK4322510.1"/>
    </source>
</evidence>
<keyword evidence="13" id="KW-0862">Zinc</keyword>
<dbReference type="GO" id="GO:0003684">
    <property type="term" value="F:damaged DNA binding"/>
    <property type="evidence" value="ECO:0007669"/>
    <property type="project" value="InterPro"/>
</dbReference>
<dbReference type="GO" id="GO:0006260">
    <property type="term" value="P:DNA replication"/>
    <property type="evidence" value="ECO:0007669"/>
    <property type="project" value="UniProtKB-KW"/>
</dbReference>
<comment type="catalytic activity">
    <reaction evidence="19">
        <text>DNA(n) + a 2'-deoxyribonucleoside 5'-triphosphate = DNA(n+1) + diphosphate</text>
        <dbReference type="Rhea" id="RHEA:22508"/>
        <dbReference type="Rhea" id="RHEA-COMP:17339"/>
        <dbReference type="Rhea" id="RHEA-COMP:17340"/>
        <dbReference type="ChEBI" id="CHEBI:33019"/>
        <dbReference type="ChEBI" id="CHEBI:61560"/>
        <dbReference type="ChEBI" id="CHEBI:173112"/>
        <dbReference type="EC" id="2.7.7.7"/>
    </reaction>
</comment>
<dbReference type="AlphaFoldDB" id="A0AAE1QAD3"/>
<dbReference type="FunFam" id="1.10.150.810:FF:000001">
    <property type="entry name" value="DNA polymerase kappa"/>
    <property type="match status" value="1"/>
</dbReference>
<dbReference type="PANTHER" id="PTHR11076:SF33">
    <property type="entry name" value="DNA POLYMERASE KAPPA"/>
    <property type="match status" value="1"/>
</dbReference>
<feature type="region of interest" description="Disordered" evidence="20">
    <location>
        <begin position="713"/>
        <end position="760"/>
    </location>
</feature>
<evidence type="ECO:0000256" key="13">
    <source>
        <dbReference type="ARBA" id="ARBA00022833"/>
    </source>
</evidence>
<feature type="compositionally biased region" description="Basic residues" evidence="20">
    <location>
        <begin position="1"/>
        <end position="10"/>
    </location>
</feature>
<evidence type="ECO:0000256" key="8">
    <source>
        <dbReference type="ARBA" id="ARBA00022695"/>
    </source>
</evidence>
<evidence type="ECO:0000256" key="5">
    <source>
        <dbReference type="ARBA" id="ARBA00016178"/>
    </source>
</evidence>
<dbReference type="GO" id="GO:0006281">
    <property type="term" value="P:DNA repair"/>
    <property type="evidence" value="ECO:0007669"/>
    <property type="project" value="UniProtKB-KW"/>
</dbReference>
<dbReference type="Gene3D" id="1.10.150.20">
    <property type="entry name" value="5' to 3' exonuclease, C-terminal subdomain"/>
    <property type="match status" value="1"/>
</dbReference>
<dbReference type="InterPro" id="IPR050116">
    <property type="entry name" value="DNA_polymerase-Y"/>
</dbReference>
<dbReference type="Pfam" id="PF11799">
    <property type="entry name" value="IMS_C"/>
    <property type="match status" value="1"/>
</dbReference>
<dbReference type="EC" id="2.7.7.7" evidence="4"/>
<dbReference type="Pfam" id="PF00817">
    <property type="entry name" value="IMS"/>
    <property type="match status" value="1"/>
</dbReference>
<dbReference type="PANTHER" id="PTHR11076">
    <property type="entry name" value="DNA REPAIR POLYMERASE UMUC / TRANSFERASE FAMILY MEMBER"/>
    <property type="match status" value="1"/>
</dbReference>
<keyword evidence="10" id="KW-0479">Metal-binding</keyword>
<keyword evidence="15" id="KW-0239">DNA-directed DNA polymerase</keyword>
<name>A0AAE1QAD3_9EUCA</name>
<evidence type="ECO:0000256" key="14">
    <source>
        <dbReference type="ARBA" id="ARBA00022842"/>
    </source>
</evidence>
<evidence type="ECO:0000256" key="1">
    <source>
        <dbReference type="ARBA" id="ARBA00001946"/>
    </source>
</evidence>
<evidence type="ECO:0000256" key="15">
    <source>
        <dbReference type="ARBA" id="ARBA00022932"/>
    </source>
</evidence>
<evidence type="ECO:0000259" key="21">
    <source>
        <dbReference type="PROSITE" id="PS50173"/>
    </source>
</evidence>
<dbReference type="InterPro" id="IPR036775">
    <property type="entry name" value="DNA_pol_Y-fam_lit_finger_sf"/>
</dbReference>
<dbReference type="InterPro" id="IPR006642">
    <property type="entry name" value="Rad18_UBZ4"/>
</dbReference>
<dbReference type="InterPro" id="IPR043502">
    <property type="entry name" value="DNA/RNA_pol_sf"/>
</dbReference>
<dbReference type="SMART" id="SM00734">
    <property type="entry name" value="ZnF_Rad18"/>
    <property type="match status" value="2"/>
</dbReference>
<feature type="compositionally biased region" description="Polar residues" evidence="20">
    <location>
        <begin position="718"/>
        <end position="727"/>
    </location>
</feature>
<dbReference type="Gene3D" id="3.30.1490.100">
    <property type="entry name" value="DNA polymerase, Y-family, little finger domain"/>
    <property type="match status" value="1"/>
</dbReference>
<feature type="region of interest" description="Disordered" evidence="20">
    <location>
        <begin position="1"/>
        <end position="26"/>
    </location>
</feature>
<protein>
    <recommendedName>
        <fullName evidence="5">DNA polymerase kappa</fullName>
        <ecNumber evidence="4">2.7.7.7</ecNumber>
    </recommendedName>
</protein>
<evidence type="ECO:0000256" key="3">
    <source>
        <dbReference type="ARBA" id="ARBA00010945"/>
    </source>
</evidence>
<organism evidence="22 23">
    <name type="scientific">Petrolisthes manimaculis</name>
    <dbReference type="NCBI Taxonomy" id="1843537"/>
    <lineage>
        <taxon>Eukaryota</taxon>
        <taxon>Metazoa</taxon>
        <taxon>Ecdysozoa</taxon>
        <taxon>Arthropoda</taxon>
        <taxon>Crustacea</taxon>
        <taxon>Multicrustacea</taxon>
        <taxon>Malacostraca</taxon>
        <taxon>Eumalacostraca</taxon>
        <taxon>Eucarida</taxon>
        <taxon>Decapoda</taxon>
        <taxon>Pleocyemata</taxon>
        <taxon>Anomura</taxon>
        <taxon>Galatheoidea</taxon>
        <taxon>Porcellanidae</taxon>
        <taxon>Petrolisthes</taxon>
    </lineage>
</organism>
<keyword evidence="8" id="KW-0548">Nucleotidyltransferase</keyword>